<dbReference type="GO" id="GO:0005886">
    <property type="term" value="C:plasma membrane"/>
    <property type="evidence" value="ECO:0007669"/>
    <property type="project" value="TreeGrafter"/>
</dbReference>
<dbReference type="EMBL" id="FNUJ01000014">
    <property type="protein sequence ID" value="SEF37503.1"/>
    <property type="molecule type" value="Genomic_DNA"/>
</dbReference>
<accession>A0A1H5RGL0</accession>
<keyword evidence="1" id="KW-0677">Repeat</keyword>
<dbReference type="Proteomes" id="UP000198878">
    <property type="component" value="Unassembled WGS sequence"/>
</dbReference>
<dbReference type="GO" id="GO:0009401">
    <property type="term" value="P:phosphoenolpyruvate-dependent sugar phosphotransferase system"/>
    <property type="evidence" value="ECO:0007669"/>
    <property type="project" value="TreeGrafter"/>
</dbReference>
<gene>
    <name evidence="3" type="ORF">SAMN05421837_11463</name>
</gene>
<evidence type="ECO:0000259" key="2">
    <source>
        <dbReference type="PROSITE" id="PS51464"/>
    </source>
</evidence>
<sequence>MLTGHGTTYHLAEPAEPAATRKVMWVEHEEQPDESRTAAEIRQQPGTWPEVARTVAAARADIERLLGDALVDPRTRIVLTGAGTSAYIGEVVAPDLARHLGRPIEPIATTDIVADPRSVADDRPVLLVSFARSGDSPESSAAADLLQRFTPALHHIVITCNPSGALARRWADAKNAVVVALPDRLNDRGFAMTSSFTGMTLAALLALGLEVDVDAAARAAEDVLDSATSRAEAVAAADPARLVYLGSGAFKGLAREAALKCLELTAGAVVAVADTPLGFRHGPKSVLDERTVAIVFPSGDRYTHRYDEDITRELVEALGAGRVLVIGGDDGDWPIPGTTRLPDSLRAIVAAIPAQSIALACSLAHGLTPDNPFPGGEVNRVVRGVVIHEYPEG</sequence>
<dbReference type="InterPro" id="IPR050303">
    <property type="entry name" value="GatZ_KbaZ_carbometab"/>
</dbReference>
<dbReference type="GO" id="GO:0097367">
    <property type="term" value="F:carbohydrate derivative binding"/>
    <property type="evidence" value="ECO:0007669"/>
    <property type="project" value="InterPro"/>
</dbReference>
<feature type="domain" description="SIS" evidence="2">
    <location>
        <begin position="230"/>
        <end position="372"/>
    </location>
</feature>
<dbReference type="Gene3D" id="3.40.50.10490">
    <property type="entry name" value="Glucose-6-phosphate isomerase like protein, domain 1"/>
    <property type="match status" value="2"/>
</dbReference>
<dbReference type="InterPro" id="IPR046348">
    <property type="entry name" value="SIS_dom_sf"/>
</dbReference>
<proteinExistence type="predicted"/>
<evidence type="ECO:0000313" key="3">
    <source>
        <dbReference type="EMBL" id="SEF37503.1"/>
    </source>
</evidence>
<dbReference type="AlphaFoldDB" id="A0A1H5RGL0"/>
<dbReference type="InterPro" id="IPR001347">
    <property type="entry name" value="SIS_dom"/>
</dbReference>
<organism evidence="3 4">
    <name type="scientific">Amycolatopsis pretoriensis</name>
    <dbReference type="NCBI Taxonomy" id="218821"/>
    <lineage>
        <taxon>Bacteria</taxon>
        <taxon>Bacillati</taxon>
        <taxon>Actinomycetota</taxon>
        <taxon>Actinomycetes</taxon>
        <taxon>Pseudonocardiales</taxon>
        <taxon>Pseudonocardiaceae</taxon>
        <taxon>Amycolatopsis</taxon>
    </lineage>
</organism>
<dbReference type="CDD" id="cd05008">
    <property type="entry name" value="SIS_GlmS_GlmD_1"/>
    <property type="match status" value="1"/>
</dbReference>
<dbReference type="InterPro" id="IPR035466">
    <property type="entry name" value="GlmS/AgaS_SIS"/>
</dbReference>
<dbReference type="PANTHER" id="PTHR32502">
    <property type="entry name" value="N-ACETYLGALACTOSAMINE PERMEASE II COMPONENT-RELATED"/>
    <property type="match status" value="1"/>
</dbReference>
<dbReference type="SUPFAM" id="SSF53697">
    <property type="entry name" value="SIS domain"/>
    <property type="match status" value="1"/>
</dbReference>
<dbReference type="Pfam" id="PF01380">
    <property type="entry name" value="SIS"/>
    <property type="match status" value="1"/>
</dbReference>
<protein>
    <submittedName>
        <fullName evidence="3">Tagatose-6-phosphate ketose/aldose isomerase</fullName>
    </submittedName>
</protein>
<evidence type="ECO:0000313" key="4">
    <source>
        <dbReference type="Proteomes" id="UP000198878"/>
    </source>
</evidence>
<evidence type="ECO:0000256" key="1">
    <source>
        <dbReference type="ARBA" id="ARBA00022737"/>
    </source>
</evidence>
<feature type="domain" description="SIS" evidence="2">
    <location>
        <begin position="66"/>
        <end position="226"/>
    </location>
</feature>
<name>A0A1H5RGL0_9PSEU</name>
<dbReference type="STRING" id="218821.SAMN05421837_11463"/>
<keyword evidence="3" id="KW-0413">Isomerase</keyword>
<dbReference type="GO" id="GO:0016853">
    <property type="term" value="F:isomerase activity"/>
    <property type="evidence" value="ECO:0007669"/>
    <property type="project" value="UniProtKB-KW"/>
</dbReference>
<dbReference type="GO" id="GO:1901135">
    <property type="term" value="P:carbohydrate derivative metabolic process"/>
    <property type="evidence" value="ECO:0007669"/>
    <property type="project" value="InterPro"/>
</dbReference>
<reference evidence="4" key="1">
    <citation type="submission" date="2016-10" db="EMBL/GenBank/DDBJ databases">
        <authorList>
            <person name="Varghese N."/>
            <person name="Submissions S."/>
        </authorList>
    </citation>
    <scope>NUCLEOTIDE SEQUENCE [LARGE SCALE GENOMIC DNA]</scope>
    <source>
        <strain evidence="4">DSM 44654</strain>
    </source>
</reference>
<dbReference type="PROSITE" id="PS51464">
    <property type="entry name" value="SIS"/>
    <property type="match status" value="2"/>
</dbReference>
<keyword evidence="4" id="KW-1185">Reference proteome</keyword>
<dbReference type="PANTHER" id="PTHR32502:SF3">
    <property type="entry name" value="D-GALACTOSAMINE-6-PHOSPHATE DEAMINASE AGAS-RELATED"/>
    <property type="match status" value="1"/>
</dbReference>